<dbReference type="SMART" id="SM00052">
    <property type="entry name" value="EAL"/>
    <property type="match status" value="1"/>
</dbReference>
<dbReference type="InterPro" id="IPR035919">
    <property type="entry name" value="EAL_sf"/>
</dbReference>
<dbReference type="RefSeq" id="WP_257893097.1">
    <property type="nucleotide sequence ID" value="NZ_JAIMBW010000001.1"/>
</dbReference>
<evidence type="ECO:0000313" key="5">
    <source>
        <dbReference type="Proteomes" id="UP000693972"/>
    </source>
</evidence>
<dbReference type="InterPro" id="IPR035965">
    <property type="entry name" value="PAS-like_dom_sf"/>
</dbReference>
<dbReference type="InterPro" id="IPR000014">
    <property type="entry name" value="PAS"/>
</dbReference>
<dbReference type="NCBIfam" id="TIGR00229">
    <property type="entry name" value="sensory_box"/>
    <property type="match status" value="1"/>
</dbReference>
<reference evidence="4 5" key="1">
    <citation type="submission" date="2021-07" db="EMBL/GenBank/DDBJ databases">
        <title>Karlodiniumbacter phycospheric gen. nov., sp. nov., a phycosphere bacterium isolated from karlodinium veneficum.</title>
        <authorList>
            <person name="Peng Y."/>
            <person name="Jiang L."/>
            <person name="Lee J."/>
        </authorList>
    </citation>
    <scope>NUCLEOTIDE SEQUENCE</scope>
    <source>
        <strain evidence="4 5">N5</strain>
    </source>
</reference>
<dbReference type="Gene3D" id="3.30.70.270">
    <property type="match status" value="1"/>
</dbReference>
<dbReference type="SMART" id="SM00091">
    <property type="entry name" value="PAS"/>
    <property type="match status" value="1"/>
</dbReference>
<evidence type="ECO:0000259" key="2">
    <source>
        <dbReference type="PROSITE" id="PS50883"/>
    </source>
</evidence>
<dbReference type="CDD" id="cd01949">
    <property type="entry name" value="GGDEF"/>
    <property type="match status" value="1"/>
</dbReference>
<dbReference type="PANTHER" id="PTHR44757:SF2">
    <property type="entry name" value="BIOFILM ARCHITECTURE MAINTENANCE PROTEIN MBAA"/>
    <property type="match status" value="1"/>
</dbReference>
<dbReference type="Pfam" id="PF00990">
    <property type="entry name" value="GGDEF"/>
    <property type="match status" value="1"/>
</dbReference>
<dbReference type="PROSITE" id="PS50883">
    <property type="entry name" value="EAL"/>
    <property type="match status" value="1"/>
</dbReference>
<dbReference type="Pfam" id="PF00563">
    <property type="entry name" value="EAL"/>
    <property type="match status" value="1"/>
</dbReference>
<dbReference type="CDD" id="cd00130">
    <property type="entry name" value="PAS"/>
    <property type="match status" value="1"/>
</dbReference>
<organism evidence="4">
    <name type="scientific">Gymnodinialimonas phycosphaerae</name>
    <dbReference type="NCBI Taxonomy" id="2841589"/>
    <lineage>
        <taxon>Bacteria</taxon>
        <taxon>Pseudomonadati</taxon>
        <taxon>Pseudomonadota</taxon>
        <taxon>Alphaproteobacteria</taxon>
        <taxon>Rhodobacterales</taxon>
        <taxon>Paracoccaceae</taxon>
        <taxon>Gymnodinialimonas</taxon>
    </lineage>
</organism>
<dbReference type="SMART" id="SM00267">
    <property type="entry name" value="GGDEF"/>
    <property type="match status" value="1"/>
</dbReference>
<gene>
    <name evidence="4" type="ORF">KUL25_11605</name>
</gene>
<dbReference type="Gene3D" id="3.30.450.20">
    <property type="entry name" value="PAS domain"/>
    <property type="match status" value="1"/>
</dbReference>
<accession>A0A975YE97</accession>
<feature type="domain" description="EAL" evidence="2">
    <location>
        <begin position="377"/>
        <end position="633"/>
    </location>
</feature>
<feature type="domain" description="GGDEF" evidence="3">
    <location>
        <begin position="235"/>
        <end position="368"/>
    </location>
</feature>
<dbReference type="InterPro" id="IPR029787">
    <property type="entry name" value="Nucleotide_cyclase"/>
</dbReference>
<dbReference type="InterPro" id="IPR001633">
    <property type="entry name" value="EAL_dom"/>
</dbReference>
<dbReference type="Gene3D" id="3.20.20.450">
    <property type="entry name" value="EAL domain"/>
    <property type="match status" value="1"/>
</dbReference>
<dbReference type="SUPFAM" id="SSF141868">
    <property type="entry name" value="EAL domain-like"/>
    <property type="match status" value="1"/>
</dbReference>
<proteinExistence type="predicted"/>
<keyword evidence="5" id="KW-1185">Reference proteome</keyword>
<dbReference type="PANTHER" id="PTHR44757">
    <property type="entry name" value="DIGUANYLATE CYCLASE DGCP"/>
    <property type="match status" value="1"/>
</dbReference>
<dbReference type="Pfam" id="PF13426">
    <property type="entry name" value="PAS_9"/>
    <property type="match status" value="1"/>
</dbReference>
<evidence type="ECO:0000259" key="3">
    <source>
        <dbReference type="PROSITE" id="PS50887"/>
    </source>
</evidence>
<dbReference type="EMBL" id="JAIMBW010000001">
    <property type="protein sequence ID" value="MBY4893410.1"/>
    <property type="molecule type" value="Genomic_DNA"/>
</dbReference>
<dbReference type="GO" id="GO:0003824">
    <property type="term" value="F:catalytic activity"/>
    <property type="evidence" value="ECO:0007669"/>
    <property type="project" value="UniProtKB-ARBA"/>
</dbReference>
<dbReference type="CDD" id="cd01948">
    <property type="entry name" value="EAL"/>
    <property type="match status" value="1"/>
</dbReference>
<dbReference type="InterPro" id="IPR043128">
    <property type="entry name" value="Rev_trsase/Diguanyl_cyclase"/>
</dbReference>
<evidence type="ECO:0000259" key="1">
    <source>
        <dbReference type="PROSITE" id="PS50112"/>
    </source>
</evidence>
<dbReference type="SUPFAM" id="SSF55785">
    <property type="entry name" value="PYP-like sensor domain (PAS domain)"/>
    <property type="match status" value="1"/>
</dbReference>
<dbReference type="EMBL" id="CP078073">
    <property type="protein sequence ID" value="QXL86137.1"/>
    <property type="molecule type" value="Genomic_DNA"/>
</dbReference>
<dbReference type="Proteomes" id="UP000693972">
    <property type="component" value="Unassembled WGS sequence"/>
</dbReference>
<dbReference type="AlphaFoldDB" id="A0A975YE97"/>
<dbReference type="NCBIfam" id="TIGR00254">
    <property type="entry name" value="GGDEF"/>
    <property type="match status" value="1"/>
</dbReference>
<dbReference type="InterPro" id="IPR052155">
    <property type="entry name" value="Biofilm_reg_signaling"/>
</dbReference>
<dbReference type="PROSITE" id="PS50887">
    <property type="entry name" value="GGDEF"/>
    <property type="match status" value="1"/>
</dbReference>
<dbReference type="PROSITE" id="PS50112">
    <property type="entry name" value="PAS"/>
    <property type="match status" value="1"/>
</dbReference>
<protein>
    <submittedName>
        <fullName evidence="4">EAL domain-containing protein</fullName>
    </submittedName>
</protein>
<dbReference type="SUPFAM" id="SSF55073">
    <property type="entry name" value="Nucleotide cyclase"/>
    <property type="match status" value="1"/>
</dbReference>
<sequence>MIGTMGLISAVVTWLAPAGAQTFLMMEIALAIMLLFTIGLLCAKIRVSRFANKALQEAEKTLDDVSAQEAILRAVAQNANDGLVYQDMEARILWANPAYCRIMGRSLEEVIGRRPQEFCFPPNVKPDDEEIENFRFDLDSYEFHNLVRRPNMRKNGGLFWHEFNLAVVEPRVGEKRVILVSRDVTTQVNREEELERARADLHHAAHHDALTGLHNRTAFLAATDAILRRPDPDARAIGLLYIDLDHFKAVNDTHGHSAGDRILVHVADAIRACVGPNDLSCRMGGDEFVVACPGVTDFDQLQHVADRIMECIRTPLEWEDTNLECGASIGIALSDGDETTAADLIRSADFALYEAKRPGSPRVARYDAVLHNRQEAENAMMEEFVDTLDNDGISFVYQPILDGRTGKVYSFEALARWHRSNGEVVPPDVFLRYASRLNRMADVDFAAIRATTSLVSDLRARGFSIRGAFNTSSEALAHPDFMRRLDHEARRAGLDTQSLVAEVLETTFFGSDTTDSVAAARILELREKGFSVYLDDFGVGYAGLSHLSQLEVSGVKLDRSLIANVTHDRSARIITTSILRLCDELGVSTLAEGIEYAEQADFLMAHGCFRLQGFGIARPMDRDALIGMVAKGAPIIIAPERTVHALSA</sequence>
<dbReference type="InterPro" id="IPR000160">
    <property type="entry name" value="GGDEF_dom"/>
</dbReference>
<dbReference type="FunFam" id="3.30.70.270:FF:000001">
    <property type="entry name" value="Diguanylate cyclase domain protein"/>
    <property type="match status" value="1"/>
</dbReference>
<name>A0A975YE97_9RHOB</name>
<evidence type="ECO:0000313" key="4">
    <source>
        <dbReference type="EMBL" id="QXL86137.1"/>
    </source>
</evidence>
<feature type="domain" description="PAS" evidence="1">
    <location>
        <begin position="68"/>
        <end position="130"/>
    </location>
</feature>